<sequence>MVIYQGDLSKPRLGMSEDEEAAVFQRCQAMRYCGAIVSFVQNYERMSFVNVESTKYLAALALQSYIPFHYISTAGVGQKEGHAAIEKVSPVWNEPPMDGADGYTATKWVSEVFLEKINSLFGLEVTIHRPSNIICDGGPETDIINNLLEYSRRMRAVPQLESWEGHFDFVQGQIAASNIVESLMTSMARSAQDGPRNRQSVQHIHESGETVIPINGLSAYLAKDEGAPFKIIALHE</sequence>
<dbReference type="Proteomes" id="UP001144673">
    <property type="component" value="Chromosome 5"/>
</dbReference>
<feature type="domain" description="Thioester reductase (TE)" evidence="3">
    <location>
        <begin position="2"/>
        <end position="147"/>
    </location>
</feature>
<evidence type="ECO:0000256" key="2">
    <source>
        <dbReference type="ARBA" id="ARBA00022553"/>
    </source>
</evidence>
<dbReference type="SUPFAM" id="SSF51735">
    <property type="entry name" value="NAD(P)-binding Rossmann-fold domains"/>
    <property type="match status" value="1"/>
</dbReference>
<protein>
    <recommendedName>
        <fullName evidence="3">Thioester reductase (TE) domain-containing protein</fullName>
    </recommendedName>
</protein>
<evidence type="ECO:0000313" key="4">
    <source>
        <dbReference type="EMBL" id="KAJ4152826.1"/>
    </source>
</evidence>
<dbReference type="EMBL" id="JAJHUN010000008">
    <property type="protein sequence ID" value="KAJ4152826.1"/>
    <property type="molecule type" value="Genomic_DNA"/>
</dbReference>
<dbReference type="RefSeq" id="XP_056053484.1">
    <property type="nucleotide sequence ID" value="XM_056196323.1"/>
</dbReference>
<comment type="caution">
    <text evidence="4">The sequence shown here is derived from an EMBL/GenBank/DDBJ whole genome shotgun (WGS) entry which is preliminary data.</text>
</comment>
<evidence type="ECO:0000259" key="3">
    <source>
        <dbReference type="Pfam" id="PF07993"/>
    </source>
</evidence>
<evidence type="ECO:0000313" key="5">
    <source>
        <dbReference type="Proteomes" id="UP001144673"/>
    </source>
</evidence>
<keyword evidence="1" id="KW-0596">Phosphopantetheine</keyword>
<keyword evidence="2" id="KW-0597">Phosphoprotein</keyword>
<accession>A0A9W8QDR0</accession>
<dbReference type="KEGG" id="amus:LMH87_009346"/>
<dbReference type="PANTHER" id="PTHR44845">
    <property type="entry name" value="CARRIER DOMAIN-CONTAINING PROTEIN"/>
    <property type="match status" value="1"/>
</dbReference>
<dbReference type="InterPro" id="IPR036291">
    <property type="entry name" value="NAD(P)-bd_dom_sf"/>
</dbReference>
<evidence type="ECO:0000256" key="1">
    <source>
        <dbReference type="ARBA" id="ARBA00022450"/>
    </source>
</evidence>
<dbReference type="PANTHER" id="PTHR44845:SF6">
    <property type="entry name" value="BETA-ALANINE-ACTIVATING ENZYME"/>
    <property type="match status" value="1"/>
</dbReference>
<dbReference type="GeneID" id="80896505"/>
<keyword evidence="5" id="KW-1185">Reference proteome</keyword>
<dbReference type="InterPro" id="IPR013120">
    <property type="entry name" value="FAR_NAD-bd"/>
</dbReference>
<organism evidence="4 5">
    <name type="scientific">Akanthomyces muscarius</name>
    <name type="common">Entomopathogenic fungus</name>
    <name type="synonym">Lecanicillium muscarium</name>
    <dbReference type="NCBI Taxonomy" id="2231603"/>
    <lineage>
        <taxon>Eukaryota</taxon>
        <taxon>Fungi</taxon>
        <taxon>Dikarya</taxon>
        <taxon>Ascomycota</taxon>
        <taxon>Pezizomycotina</taxon>
        <taxon>Sordariomycetes</taxon>
        <taxon>Hypocreomycetidae</taxon>
        <taxon>Hypocreales</taxon>
        <taxon>Cordycipitaceae</taxon>
        <taxon>Akanthomyces</taxon>
    </lineage>
</organism>
<name>A0A9W8QDR0_AKAMU</name>
<proteinExistence type="predicted"/>
<dbReference type="Gene3D" id="3.40.50.720">
    <property type="entry name" value="NAD(P)-binding Rossmann-like Domain"/>
    <property type="match status" value="1"/>
</dbReference>
<reference evidence="4" key="1">
    <citation type="journal article" date="2023" name="Access Microbiol">
        <title>De-novo genome assembly for Akanthomyces muscarius, a biocontrol agent of insect agricultural pests.</title>
        <authorList>
            <person name="Erdos Z."/>
            <person name="Studholme D.J."/>
            <person name="Raymond B."/>
            <person name="Sharma M."/>
        </authorList>
    </citation>
    <scope>NUCLEOTIDE SEQUENCE</scope>
    <source>
        <strain evidence="4">Ve6</strain>
    </source>
</reference>
<dbReference type="AlphaFoldDB" id="A0A9W8QDR0"/>
<dbReference type="Pfam" id="PF07993">
    <property type="entry name" value="NAD_binding_4"/>
    <property type="match status" value="1"/>
</dbReference>
<gene>
    <name evidence="4" type="ORF">LMH87_009346</name>
</gene>